<dbReference type="CDD" id="cd06558">
    <property type="entry name" value="crotonase-like"/>
    <property type="match status" value="1"/>
</dbReference>
<name>A0A0U4CKJ6_9ACTN</name>
<dbReference type="InterPro" id="IPR029045">
    <property type="entry name" value="ClpP/crotonase-like_dom_sf"/>
</dbReference>
<dbReference type="PANTHER" id="PTHR43459">
    <property type="entry name" value="ENOYL-COA HYDRATASE"/>
    <property type="match status" value="1"/>
</dbReference>
<reference evidence="1 2" key="1">
    <citation type="journal article" date="1991" name="Int. J. Syst. Bacteriol.">
        <title>Description of the erythromycin-producing bacterium Arthrobacter sp. strain NRRL B-3381 as Aeromicrobium erythreum gen. nov., sp. nov.</title>
        <authorList>
            <person name="Miller E.S."/>
            <person name="Woese C.R."/>
            <person name="Brenner S."/>
        </authorList>
    </citation>
    <scope>NUCLEOTIDE SEQUENCE [LARGE SCALE GENOMIC DNA]</scope>
    <source>
        <strain evidence="1 2">AR18</strain>
    </source>
</reference>
<organism evidence="1 2">
    <name type="scientific">Aeromicrobium erythreum</name>
    <dbReference type="NCBI Taxonomy" id="2041"/>
    <lineage>
        <taxon>Bacteria</taxon>
        <taxon>Bacillati</taxon>
        <taxon>Actinomycetota</taxon>
        <taxon>Actinomycetes</taxon>
        <taxon>Propionibacteriales</taxon>
        <taxon>Nocardioidaceae</taxon>
        <taxon>Aeromicrobium</taxon>
    </lineage>
</organism>
<dbReference type="PATRIC" id="fig|2041.4.peg.3093"/>
<evidence type="ECO:0000313" key="1">
    <source>
        <dbReference type="EMBL" id="ALX05877.1"/>
    </source>
</evidence>
<keyword evidence="2" id="KW-1185">Reference proteome</keyword>
<dbReference type="KEGG" id="aer:AERYTH_14800"/>
<dbReference type="STRING" id="2041.AERYTH_14800"/>
<dbReference type="InterPro" id="IPR001753">
    <property type="entry name" value="Enoyl-CoA_hydra/iso"/>
</dbReference>
<dbReference type="AlphaFoldDB" id="A0A0U4CKJ6"/>
<dbReference type="Gene3D" id="3.90.226.10">
    <property type="entry name" value="2-enoyl-CoA Hydratase, Chain A, domain 1"/>
    <property type="match status" value="1"/>
</dbReference>
<dbReference type="OrthoDB" id="3473569at2"/>
<gene>
    <name evidence="1" type="ORF">AERYTH_14800</name>
</gene>
<dbReference type="PANTHER" id="PTHR43459:SF1">
    <property type="entry name" value="EG:BACN32G11.4 PROTEIN"/>
    <property type="match status" value="1"/>
</dbReference>
<dbReference type="RefSeq" id="WP_067860283.1">
    <property type="nucleotide sequence ID" value="NZ_CP011502.1"/>
</dbReference>
<dbReference type="GO" id="GO:0003824">
    <property type="term" value="F:catalytic activity"/>
    <property type="evidence" value="ECO:0007669"/>
    <property type="project" value="UniProtKB-ARBA"/>
</dbReference>
<dbReference type="EMBL" id="CP011502">
    <property type="protein sequence ID" value="ALX05877.1"/>
    <property type="molecule type" value="Genomic_DNA"/>
</dbReference>
<protein>
    <recommendedName>
        <fullName evidence="3">Enoyl-CoA hydratase</fullName>
    </recommendedName>
</protein>
<sequence>MTDAPVLLTVDDGVAHVELNRPEASNTIDLPYTAAFADVLTQVRDDDAVRVVLLTGRGRMFCAGGDLGAMDAAPDRSAFLQELADALHVGVRLLDGLEKPVVVGVQGAAAGAGLSLVLGGDLVVAGRSAAFVTAYTSVGLTPDGGQSWLLPRVVGLQRALELTLTPRRLSAEEAQAWGIVTRVVDDEAVADEAHALARRLADGPARAFGRARRLVRGSFGTPLSEQLDREARTIATSVAEPESAALITRFLSRGR</sequence>
<proteinExistence type="predicted"/>
<dbReference type="Proteomes" id="UP000067689">
    <property type="component" value="Chromosome"/>
</dbReference>
<dbReference type="Pfam" id="PF00378">
    <property type="entry name" value="ECH_1"/>
    <property type="match status" value="1"/>
</dbReference>
<accession>A0A0U4CKJ6</accession>
<dbReference type="SUPFAM" id="SSF52096">
    <property type="entry name" value="ClpP/crotonase"/>
    <property type="match status" value="1"/>
</dbReference>
<evidence type="ECO:0000313" key="2">
    <source>
        <dbReference type="Proteomes" id="UP000067689"/>
    </source>
</evidence>
<evidence type="ECO:0008006" key="3">
    <source>
        <dbReference type="Google" id="ProtNLM"/>
    </source>
</evidence>